<sequence>MKYKTMNMKKFAGLILAVCIATYAAAQTNNNEFSRKVSTRGYAEKEVTPDIVYLSISLKEYFADGNNKKKVDIETLEKQLYDAALSIGVKKEDFTIQNIYSYNAETKKKGNTELLQAKQYRLKISNLNGLNSMMDKVDPKGVQSTSISGYDHSQKRQIEKELKVAAVQDARANAEIIASATGDKIGKALAINDNSSFGWNDIMPTPRAYSMAKVQMEAADGVGNMDQELDISVRPIKLTCNIDGVFELL</sequence>
<feature type="signal peptide" evidence="1">
    <location>
        <begin position="1"/>
        <end position="26"/>
    </location>
</feature>
<dbReference type="InterPro" id="IPR052022">
    <property type="entry name" value="26kDa_periplasmic_antigen"/>
</dbReference>
<dbReference type="Proteomes" id="UP000620550">
    <property type="component" value="Unassembled WGS sequence"/>
</dbReference>
<comment type="caution">
    <text evidence="2">The sequence shown here is derived from an EMBL/GenBank/DDBJ whole genome shotgun (WGS) entry which is preliminary data.</text>
</comment>
<dbReference type="EMBL" id="BNAF01000003">
    <property type="protein sequence ID" value="GHE29265.1"/>
    <property type="molecule type" value="Genomic_DNA"/>
</dbReference>
<keyword evidence="3" id="KW-1185">Reference proteome</keyword>
<reference evidence="3" key="1">
    <citation type="journal article" date="2019" name="Int. J. Syst. Evol. Microbiol.">
        <title>The Global Catalogue of Microorganisms (GCM) 10K type strain sequencing project: providing services to taxonomists for standard genome sequencing and annotation.</title>
        <authorList>
            <consortium name="The Broad Institute Genomics Platform"/>
            <consortium name="The Broad Institute Genome Sequencing Center for Infectious Disease"/>
            <person name="Wu L."/>
            <person name="Ma J."/>
        </authorList>
    </citation>
    <scope>NUCLEOTIDE SEQUENCE [LARGE SCALE GENOMIC DNA]</scope>
    <source>
        <strain evidence="3">CGMCC 1.12966</strain>
    </source>
</reference>
<organism evidence="2 3">
    <name type="scientific">Sphingobacterium griseoflavum</name>
    <dbReference type="NCBI Taxonomy" id="1474952"/>
    <lineage>
        <taxon>Bacteria</taxon>
        <taxon>Pseudomonadati</taxon>
        <taxon>Bacteroidota</taxon>
        <taxon>Sphingobacteriia</taxon>
        <taxon>Sphingobacteriales</taxon>
        <taxon>Sphingobacteriaceae</taxon>
        <taxon>Sphingobacterium</taxon>
    </lineage>
</organism>
<feature type="chain" id="PRO_5045983709" description="DUF541 domain-containing protein" evidence="1">
    <location>
        <begin position="27"/>
        <end position="249"/>
    </location>
</feature>
<dbReference type="Gene3D" id="3.30.70.2970">
    <property type="entry name" value="Protein of unknown function (DUF541), domain 2"/>
    <property type="match status" value="1"/>
</dbReference>
<evidence type="ECO:0000256" key="1">
    <source>
        <dbReference type="SAM" id="SignalP"/>
    </source>
</evidence>
<dbReference type="InterPro" id="IPR007497">
    <property type="entry name" value="SIMPL/DUF541"/>
</dbReference>
<evidence type="ECO:0000313" key="3">
    <source>
        <dbReference type="Proteomes" id="UP000620550"/>
    </source>
</evidence>
<dbReference type="Pfam" id="PF04402">
    <property type="entry name" value="SIMPL"/>
    <property type="match status" value="1"/>
</dbReference>
<dbReference type="PANTHER" id="PTHR34387:SF1">
    <property type="entry name" value="PERIPLASMIC IMMUNOGENIC PROTEIN"/>
    <property type="match status" value="1"/>
</dbReference>
<dbReference type="PANTHER" id="PTHR34387">
    <property type="entry name" value="SLR1258 PROTEIN"/>
    <property type="match status" value="1"/>
</dbReference>
<name>A0ABQ3HS22_9SPHI</name>
<keyword evidence="1" id="KW-0732">Signal</keyword>
<gene>
    <name evidence="2" type="ORF">GCM10017764_10010</name>
</gene>
<proteinExistence type="predicted"/>
<evidence type="ECO:0008006" key="4">
    <source>
        <dbReference type="Google" id="ProtNLM"/>
    </source>
</evidence>
<evidence type="ECO:0000313" key="2">
    <source>
        <dbReference type="EMBL" id="GHE29265.1"/>
    </source>
</evidence>
<accession>A0ABQ3HS22</accession>
<protein>
    <recommendedName>
        <fullName evidence="4">DUF541 domain-containing protein</fullName>
    </recommendedName>
</protein>
<dbReference type="Gene3D" id="3.30.110.170">
    <property type="entry name" value="Protein of unknown function (DUF541), domain 1"/>
    <property type="match status" value="1"/>
</dbReference>